<accession>A0A412WTB1</accession>
<dbReference type="RefSeq" id="WP_118261656.1">
    <property type="nucleotide sequence ID" value="NZ_CALBWO010000034.1"/>
</dbReference>
<name>A0A412WTB1_9BACT</name>
<dbReference type="CDD" id="cd03794">
    <property type="entry name" value="GT4_WbuB-like"/>
    <property type="match status" value="1"/>
</dbReference>
<organism evidence="2 3">
    <name type="scientific">Butyricimonas virosa</name>
    <dbReference type="NCBI Taxonomy" id="544645"/>
    <lineage>
        <taxon>Bacteria</taxon>
        <taxon>Pseudomonadati</taxon>
        <taxon>Bacteroidota</taxon>
        <taxon>Bacteroidia</taxon>
        <taxon>Bacteroidales</taxon>
        <taxon>Odoribacteraceae</taxon>
        <taxon>Butyricimonas</taxon>
    </lineage>
</organism>
<evidence type="ECO:0000313" key="2">
    <source>
        <dbReference type="EMBL" id="RGV30429.1"/>
    </source>
</evidence>
<dbReference type="PANTHER" id="PTHR12526">
    <property type="entry name" value="GLYCOSYLTRANSFERASE"/>
    <property type="match status" value="1"/>
</dbReference>
<reference evidence="2 3" key="1">
    <citation type="submission" date="2018-08" db="EMBL/GenBank/DDBJ databases">
        <title>A genome reference for cultivated species of the human gut microbiota.</title>
        <authorList>
            <person name="Zou Y."/>
            <person name="Xue W."/>
            <person name="Luo G."/>
        </authorList>
    </citation>
    <scope>NUCLEOTIDE SEQUENCE [LARGE SCALE GENOMIC DNA]</scope>
    <source>
        <strain evidence="2 3">AF14-49</strain>
    </source>
</reference>
<dbReference type="GO" id="GO:0016757">
    <property type="term" value="F:glycosyltransferase activity"/>
    <property type="evidence" value="ECO:0007669"/>
    <property type="project" value="InterPro"/>
</dbReference>
<dbReference type="InterPro" id="IPR001296">
    <property type="entry name" value="Glyco_trans_1"/>
</dbReference>
<feature type="domain" description="Glycosyl transferase family 1" evidence="1">
    <location>
        <begin position="225"/>
        <end position="382"/>
    </location>
</feature>
<evidence type="ECO:0000259" key="1">
    <source>
        <dbReference type="Pfam" id="PF00534"/>
    </source>
</evidence>
<dbReference type="EMBL" id="QRZA01000059">
    <property type="protein sequence ID" value="RGV30429.1"/>
    <property type="molecule type" value="Genomic_DNA"/>
</dbReference>
<sequence>MKTIWIVNYYAGTPETMGNVRHFEFARHLIAAGYIVRVFRADHSGDAIEFKGKKYINKEYGGVPYTCIKAKSYVGNGIKRILSIFQFAWRLFLFRNKFEKPDIILQNIHAPFDFPVVWAAKRLKSRYIAEAWDLWPNSFVRFGLISAKSLMVKFAYGVEKKMYENASDIIFTFEGGIDYLRWHKWTTETRGKIDPQKVHYINNGILLKEFYDNARQYLTDDPDLNRKDKFKIIYLGSIRLVNDVKQLIDAARVLKDDDRFSFLIYGNGNDKPVLQKYVRENHIDNVIFKNDRIPYHYVPYVVSQASLNVMNYRKGFGIYGASSGKMFQYLAAGKPIVCNIKLNYSDIERHNLGVAADLDAPEKYANVIRGIANLPEEEYEAMCARNKEIAKEFDYDVLSKKLLEVIER</sequence>
<dbReference type="Proteomes" id="UP000283589">
    <property type="component" value="Unassembled WGS sequence"/>
</dbReference>
<evidence type="ECO:0000313" key="3">
    <source>
        <dbReference type="Proteomes" id="UP000283589"/>
    </source>
</evidence>
<protein>
    <submittedName>
        <fullName evidence="2">Glycosyltransferase WbuB</fullName>
    </submittedName>
</protein>
<proteinExistence type="predicted"/>
<dbReference type="AlphaFoldDB" id="A0A412WTB1"/>
<dbReference type="Gene3D" id="3.40.50.2000">
    <property type="entry name" value="Glycogen Phosphorylase B"/>
    <property type="match status" value="2"/>
</dbReference>
<keyword evidence="2" id="KW-0808">Transferase</keyword>
<comment type="caution">
    <text evidence="2">The sequence shown here is derived from an EMBL/GenBank/DDBJ whole genome shotgun (WGS) entry which is preliminary data.</text>
</comment>
<dbReference type="Pfam" id="PF00534">
    <property type="entry name" value="Glycos_transf_1"/>
    <property type="match status" value="1"/>
</dbReference>
<dbReference type="SUPFAM" id="SSF53756">
    <property type="entry name" value="UDP-Glycosyltransferase/glycogen phosphorylase"/>
    <property type="match status" value="1"/>
</dbReference>
<gene>
    <name evidence="2" type="ORF">DWW18_20680</name>
</gene>